<keyword evidence="3" id="KW-1185">Reference proteome</keyword>
<dbReference type="InterPro" id="IPR045501">
    <property type="entry name" value="DUF6490"/>
</dbReference>
<dbReference type="Proteomes" id="UP001222027">
    <property type="component" value="Unassembled WGS sequence"/>
</dbReference>
<comment type="caution">
    <text evidence="2">The sequence shown here is derived from an EMBL/GenBank/DDBJ whole genome shotgun (WGS) entry which is preliminary data.</text>
</comment>
<accession>A0AAV8QDD4</accession>
<keyword evidence="1" id="KW-0472">Membrane</keyword>
<feature type="transmembrane region" description="Helical" evidence="1">
    <location>
        <begin position="116"/>
        <end position="138"/>
    </location>
</feature>
<gene>
    <name evidence="2" type="ORF">OPV22_025271</name>
</gene>
<reference evidence="2 3" key="1">
    <citation type="submission" date="2022-12" db="EMBL/GenBank/DDBJ databases">
        <title>Chromosome-scale assembly of the Ensete ventricosum genome.</title>
        <authorList>
            <person name="Dussert Y."/>
            <person name="Stocks J."/>
            <person name="Wendawek A."/>
            <person name="Woldeyes F."/>
            <person name="Nichols R.A."/>
            <person name="Borrell J.S."/>
        </authorList>
    </citation>
    <scope>NUCLEOTIDE SEQUENCE [LARGE SCALE GENOMIC DNA]</scope>
    <source>
        <strain evidence="3">cv. Maze</strain>
        <tissue evidence="2">Seeds</tissue>
    </source>
</reference>
<name>A0AAV8QDD4_ENSVE</name>
<evidence type="ECO:0000313" key="2">
    <source>
        <dbReference type="EMBL" id="KAJ8470928.1"/>
    </source>
</evidence>
<dbReference type="AlphaFoldDB" id="A0AAV8QDD4"/>
<feature type="transmembrane region" description="Helical" evidence="1">
    <location>
        <begin position="23"/>
        <end position="46"/>
    </location>
</feature>
<sequence>MDDRRPSPPPPPVAQDRNARCDWLFDPMATFVILYLVICVIISVYGSRGDPSMLVFVLFSCSDLLFLFLCLRRFERLAPESPPAEKVRLKMAVWLLSTGLVLAFSCRASSMMPRALAALVWLMAGSVLVGGFYGVFLYKEQDDEWE</sequence>
<proteinExistence type="predicted"/>
<dbReference type="Pfam" id="PF20100">
    <property type="entry name" value="DUF6490"/>
    <property type="match status" value="1"/>
</dbReference>
<keyword evidence="1" id="KW-1133">Transmembrane helix</keyword>
<dbReference type="PANTHER" id="PTHR46610:SF20">
    <property type="entry name" value="OS05G0181300 PROTEIN"/>
    <property type="match status" value="1"/>
</dbReference>
<evidence type="ECO:0000256" key="1">
    <source>
        <dbReference type="SAM" id="Phobius"/>
    </source>
</evidence>
<feature type="transmembrane region" description="Helical" evidence="1">
    <location>
        <begin position="92"/>
        <end position="110"/>
    </location>
</feature>
<organism evidence="2 3">
    <name type="scientific">Ensete ventricosum</name>
    <name type="common">Abyssinian banana</name>
    <name type="synonym">Musa ensete</name>
    <dbReference type="NCBI Taxonomy" id="4639"/>
    <lineage>
        <taxon>Eukaryota</taxon>
        <taxon>Viridiplantae</taxon>
        <taxon>Streptophyta</taxon>
        <taxon>Embryophyta</taxon>
        <taxon>Tracheophyta</taxon>
        <taxon>Spermatophyta</taxon>
        <taxon>Magnoliopsida</taxon>
        <taxon>Liliopsida</taxon>
        <taxon>Zingiberales</taxon>
        <taxon>Musaceae</taxon>
        <taxon>Ensete</taxon>
    </lineage>
</organism>
<dbReference type="EMBL" id="JAQQAF010000007">
    <property type="protein sequence ID" value="KAJ8470928.1"/>
    <property type="molecule type" value="Genomic_DNA"/>
</dbReference>
<keyword evidence="1" id="KW-0812">Transmembrane</keyword>
<feature type="transmembrane region" description="Helical" evidence="1">
    <location>
        <begin position="52"/>
        <end position="71"/>
    </location>
</feature>
<protein>
    <submittedName>
        <fullName evidence="2">Uncharacterized protein</fullName>
    </submittedName>
</protein>
<dbReference type="PANTHER" id="PTHR46610">
    <property type="entry name" value="OS05G0181300 PROTEIN"/>
    <property type="match status" value="1"/>
</dbReference>
<evidence type="ECO:0000313" key="3">
    <source>
        <dbReference type="Proteomes" id="UP001222027"/>
    </source>
</evidence>